<proteinExistence type="predicted"/>
<dbReference type="InterPro" id="IPR024983">
    <property type="entry name" value="CHAT_dom"/>
</dbReference>
<dbReference type="SUPFAM" id="SSF48452">
    <property type="entry name" value="TPR-like"/>
    <property type="match status" value="2"/>
</dbReference>
<keyword evidence="6" id="KW-1185">Reference proteome</keyword>
<dbReference type="Pfam" id="PF13424">
    <property type="entry name" value="TPR_12"/>
    <property type="match status" value="4"/>
</dbReference>
<dbReference type="Proteomes" id="UP000030428">
    <property type="component" value="Unassembled WGS sequence"/>
</dbReference>
<protein>
    <recommendedName>
        <fullName evidence="4">CHAT domain-containing protein</fullName>
    </recommendedName>
</protein>
<evidence type="ECO:0000313" key="6">
    <source>
        <dbReference type="Proteomes" id="UP000030428"/>
    </source>
</evidence>
<dbReference type="PROSITE" id="PS51257">
    <property type="entry name" value="PROKAR_LIPOPROTEIN"/>
    <property type="match status" value="1"/>
</dbReference>
<gene>
    <name evidence="5" type="ORF">PN36_20515</name>
</gene>
<comment type="caution">
    <text evidence="5">The sequence shown here is derived from an EMBL/GenBank/DDBJ whole genome shotgun (WGS) entry which is preliminary data.</text>
</comment>
<feature type="domain" description="CHAT" evidence="4">
    <location>
        <begin position="661"/>
        <end position="976"/>
    </location>
</feature>
<dbReference type="AlphaFoldDB" id="A0A4E0QNN0"/>
<evidence type="ECO:0000256" key="1">
    <source>
        <dbReference type="ARBA" id="ARBA00022737"/>
    </source>
</evidence>
<dbReference type="PANTHER" id="PTHR45641">
    <property type="entry name" value="TETRATRICOPEPTIDE REPEAT PROTEIN (AFU_ORTHOLOGUE AFUA_6G03870)"/>
    <property type="match status" value="1"/>
</dbReference>
<dbReference type="Gene3D" id="1.25.40.10">
    <property type="entry name" value="Tetratricopeptide repeat domain"/>
    <property type="match status" value="3"/>
</dbReference>
<dbReference type="Pfam" id="PF12770">
    <property type="entry name" value="CHAT"/>
    <property type="match status" value="1"/>
</dbReference>
<dbReference type="InterPro" id="IPR011990">
    <property type="entry name" value="TPR-like_helical_dom_sf"/>
</dbReference>
<keyword evidence="1" id="KW-0677">Repeat</keyword>
<name>A0A4E0QNN0_9GAMM</name>
<keyword evidence="3" id="KW-0175">Coiled coil</keyword>
<dbReference type="InterPro" id="IPR019734">
    <property type="entry name" value="TPR_rpt"/>
</dbReference>
<dbReference type="Pfam" id="PF13374">
    <property type="entry name" value="TPR_10"/>
    <property type="match status" value="1"/>
</dbReference>
<dbReference type="EMBL" id="JSZA02000089">
    <property type="protein sequence ID" value="TGO02683.1"/>
    <property type="molecule type" value="Genomic_DNA"/>
</dbReference>
<evidence type="ECO:0000313" key="5">
    <source>
        <dbReference type="EMBL" id="TGO02683.1"/>
    </source>
</evidence>
<keyword evidence="2" id="KW-0802">TPR repeat</keyword>
<evidence type="ECO:0000256" key="2">
    <source>
        <dbReference type="ARBA" id="ARBA00022803"/>
    </source>
</evidence>
<evidence type="ECO:0000259" key="4">
    <source>
        <dbReference type="Pfam" id="PF12770"/>
    </source>
</evidence>
<dbReference type="PRINTS" id="PR00381">
    <property type="entry name" value="KINESINLIGHT"/>
</dbReference>
<feature type="coiled-coil region" evidence="3">
    <location>
        <begin position="506"/>
        <end position="533"/>
    </location>
</feature>
<evidence type="ECO:0000256" key="3">
    <source>
        <dbReference type="SAM" id="Coils"/>
    </source>
</evidence>
<reference evidence="5 6" key="1">
    <citation type="journal article" date="2016" name="Front. Microbiol.">
        <title>Single-Cell (Meta-)Genomics of a Dimorphic Candidatus Thiomargarita nelsonii Reveals Genomic Plasticity.</title>
        <authorList>
            <person name="Flood B.E."/>
            <person name="Fliss P."/>
            <person name="Jones D.S."/>
            <person name="Dick G.J."/>
            <person name="Jain S."/>
            <person name="Kaster A.K."/>
            <person name="Winkel M."/>
            <person name="Mussmann M."/>
            <person name="Bailey J."/>
        </authorList>
    </citation>
    <scope>NUCLEOTIDE SEQUENCE [LARGE SCALE GENOMIC DNA]</scope>
    <source>
        <strain evidence="5">Hydrate Ridge</strain>
    </source>
</reference>
<dbReference type="PANTHER" id="PTHR45641:SF19">
    <property type="entry name" value="NEPHROCYSTIN-3"/>
    <property type="match status" value="1"/>
</dbReference>
<sequence>MLFKRRFVILAVVLISLLGCISGTTKDIKELVKNYDKQTHYFYQKGLYQKAFNSSQKSVIIKKAILGQKNLGTIIGQNNLAELQKQLGHFSEALALLEENYALSQKYFGKQHQNTVQTLNDLAIIYQNQGRLEKALTLSQQSHQSIKKILGGNHPDVLQSLQTIASIYSDLSQFSEALYFSKQNLKKRTEVLGAENTNTLDGLENLAILYMRLGKLSEALRLSEQVYFSREKKLGKQHPKTIQSFGNLAKVYQALGRQKEILTWVKDVHNRLEAALGEEHPNTLKGLQHLAKIYQELGLLEEALPLFETSYDLSKKTLGKEHPDTIQSQANLALIYKDLGQLKKSLPLLKAVYDHLKVREKNVKTIKARHHLAEVYLGLGNLSKALPLFKTSYQHFKEVLGKRHPDTLLNMASLASAYTKKGEMNKAIKHFQEYVDNAEKLRNSHLSAENRQFLFQKWVPDYFTLSSLYMRQSSPEKAFSIAEKTKARTLLQSMAATLAAEQSGLTKEEQAQLQKDEETLAILNDRIGKAQENNRLNEKLTLERDKNQLVKKLNDIHQKLMAKYPKYAQLSKVQIIGAKEGAKYLPKNAVLISYLIDESHILALTLQANGKLTTHDLGEFPNLEKELDTYRRGLAPVQDSRRGQNQVYRPHRAKTVQKTQALGIKLGKRLLEPLKNIIKDKRHWIISPSGALALIPFETLHFEGEKEPVIVQHQISYVQSLSILVMLQKREKAGISNRGSLLAMGAPIYEKTTSNPSATDFQIARQMVKRGGDYSRALRQLNLKWNKLPGTLKELKQLEKLFKGQKPRIYKQADATEMMLQNLSKQGVLAKYRYLVFSAHGYLSQEVPALSALVLGQVNNPAGIDGYVTAGEWTGYDLKSDLMVLSACETGLGEVVGGEGVMGLPYAFYVAGNKNTVLTLWSISDKVTAEFITSFFRKLKAGVGQIKALTATKREFIKRGGEYSKQKYWAAFVLYGV</sequence>
<dbReference type="SMART" id="SM00028">
    <property type="entry name" value="TPR"/>
    <property type="match status" value="7"/>
</dbReference>
<organism evidence="5 6">
    <name type="scientific">Candidatus Thiomargarita nelsonii</name>
    <dbReference type="NCBI Taxonomy" id="1003181"/>
    <lineage>
        <taxon>Bacteria</taxon>
        <taxon>Pseudomonadati</taxon>
        <taxon>Pseudomonadota</taxon>
        <taxon>Gammaproteobacteria</taxon>
        <taxon>Thiotrichales</taxon>
        <taxon>Thiotrichaceae</taxon>
        <taxon>Thiomargarita</taxon>
    </lineage>
</organism>
<accession>A0A4E0QNN0</accession>